<dbReference type="EMBL" id="JAUQSY010000003">
    <property type="protein sequence ID" value="MDO7874141.1"/>
    <property type="molecule type" value="Genomic_DNA"/>
</dbReference>
<protein>
    <recommendedName>
        <fullName evidence="4">T9SS type A sorting domain-containing protein</fullName>
    </recommendedName>
</protein>
<keyword evidence="1" id="KW-0732">Signal</keyword>
<dbReference type="PANTHER" id="PTHR35580">
    <property type="entry name" value="CELL SURFACE GLYCOPROTEIN (S-LAYER PROTEIN)-LIKE PROTEIN"/>
    <property type="match status" value="1"/>
</dbReference>
<proteinExistence type="predicted"/>
<evidence type="ECO:0000313" key="3">
    <source>
        <dbReference type="Proteomes" id="UP001176429"/>
    </source>
</evidence>
<accession>A0ABT9B791</accession>
<reference evidence="2" key="1">
    <citation type="submission" date="2023-07" db="EMBL/GenBank/DDBJ databases">
        <authorList>
            <person name="Kim M.K."/>
        </authorList>
    </citation>
    <scope>NUCLEOTIDE SEQUENCE</scope>
    <source>
        <strain evidence="2">ASUV-10-1</strain>
    </source>
</reference>
<feature type="signal peptide" evidence="1">
    <location>
        <begin position="1"/>
        <end position="19"/>
    </location>
</feature>
<evidence type="ECO:0000256" key="1">
    <source>
        <dbReference type="SAM" id="SignalP"/>
    </source>
</evidence>
<sequence length="571" mass="58311">MFSTLARVAAVAAGSIAVAVGVLPAARAQTTVPAWQWATRGSNTGGYVTNNEAHQVQQDAAGNTYAYGRFSAQLTLVASPFFTSVPNSGFLVKYTPGGALQWARHLQSPFVGVGVQRMVTDAAGNLYLAGSFANSLTLGSYVLADPAAPSAAAGRSNGFVLKLDALGNVLWGLRLAPEGSSASHHAYGTGLALDATGELVFSGCYEGAADLAGTTFSPTAPNGYGLMLARLGNLHTGTPVLRWARSAETTARLLHVALACDPAGDCYLAADAPGAVRLEGTLLPASSPGAEIVLARYTSAGVLQWAQRPATAVPGLLNATSSVTDLVAPAPGTVCVLSETSRSYPNFYARTLLAQYGAPGTTGWQYDDTTFSPTTHLTSLSTDGRGTVYVVGYLTGGLMVRGQFFQSITPNASNGLLLAFSGRGTLHWGAVVSAGTGTERLYASALGSTGTLSVAGSARGPAQLGPFTLPSPGNFTQPLLGRLALPVITSMQAAASSLLQLAPNPAHSAVILTLPAAAAPQAFVLLDALGRPVRHYVVPAGATSARLDVAGLPAGLYVLRGAGASRKLVLE</sequence>
<name>A0ABT9B791_9BACT</name>
<gene>
    <name evidence="2" type="ORF">Q5H93_05305</name>
</gene>
<dbReference type="SUPFAM" id="SSF63829">
    <property type="entry name" value="Calcium-dependent phosphotriesterase"/>
    <property type="match status" value="1"/>
</dbReference>
<evidence type="ECO:0008006" key="4">
    <source>
        <dbReference type="Google" id="ProtNLM"/>
    </source>
</evidence>
<dbReference type="InterPro" id="IPR052918">
    <property type="entry name" value="Motility_Chemotaxis_Reg"/>
</dbReference>
<organism evidence="2 3">
    <name type="scientific">Hymenobacter aranciens</name>
    <dbReference type="NCBI Taxonomy" id="3063996"/>
    <lineage>
        <taxon>Bacteria</taxon>
        <taxon>Pseudomonadati</taxon>
        <taxon>Bacteroidota</taxon>
        <taxon>Cytophagia</taxon>
        <taxon>Cytophagales</taxon>
        <taxon>Hymenobacteraceae</taxon>
        <taxon>Hymenobacter</taxon>
    </lineage>
</organism>
<comment type="caution">
    <text evidence="2">The sequence shown here is derived from an EMBL/GenBank/DDBJ whole genome shotgun (WGS) entry which is preliminary data.</text>
</comment>
<dbReference type="RefSeq" id="WP_305005457.1">
    <property type="nucleotide sequence ID" value="NZ_JAUQSY010000003.1"/>
</dbReference>
<keyword evidence="3" id="KW-1185">Reference proteome</keyword>
<feature type="chain" id="PRO_5045527390" description="T9SS type A sorting domain-containing protein" evidence="1">
    <location>
        <begin position="20"/>
        <end position="571"/>
    </location>
</feature>
<dbReference type="PANTHER" id="PTHR35580:SF1">
    <property type="entry name" value="PHYTASE-LIKE DOMAIN-CONTAINING PROTEIN"/>
    <property type="match status" value="1"/>
</dbReference>
<evidence type="ECO:0000313" key="2">
    <source>
        <dbReference type="EMBL" id="MDO7874141.1"/>
    </source>
</evidence>
<dbReference type="Proteomes" id="UP001176429">
    <property type="component" value="Unassembled WGS sequence"/>
</dbReference>